<evidence type="ECO:0000313" key="1">
    <source>
        <dbReference type="EMBL" id="EYB91991.1"/>
    </source>
</evidence>
<dbReference type="Proteomes" id="UP000024635">
    <property type="component" value="Unassembled WGS sequence"/>
</dbReference>
<comment type="caution">
    <text evidence="1">The sequence shown here is derived from an EMBL/GenBank/DDBJ whole genome shotgun (WGS) entry which is preliminary data.</text>
</comment>
<name>A0A016SNP9_9BILA</name>
<evidence type="ECO:0000313" key="2">
    <source>
        <dbReference type="Proteomes" id="UP000024635"/>
    </source>
</evidence>
<gene>
    <name evidence="1" type="primary">Acey_s0199.g1657</name>
    <name evidence="1" type="ORF">Y032_0199g1657</name>
</gene>
<proteinExistence type="predicted"/>
<organism evidence="1 2">
    <name type="scientific">Ancylostoma ceylanicum</name>
    <dbReference type="NCBI Taxonomy" id="53326"/>
    <lineage>
        <taxon>Eukaryota</taxon>
        <taxon>Metazoa</taxon>
        <taxon>Ecdysozoa</taxon>
        <taxon>Nematoda</taxon>
        <taxon>Chromadorea</taxon>
        <taxon>Rhabditida</taxon>
        <taxon>Rhabditina</taxon>
        <taxon>Rhabditomorpha</taxon>
        <taxon>Strongyloidea</taxon>
        <taxon>Ancylostomatidae</taxon>
        <taxon>Ancylostomatinae</taxon>
        <taxon>Ancylostoma</taxon>
    </lineage>
</organism>
<dbReference type="AlphaFoldDB" id="A0A016SNP9"/>
<sequence length="116" mass="13142">MLCLLYVAQPLVKINHYITVGGQSLLWRPRQPSLSVMALAFSFALLGFIEGFMVCQLEGDVLVSHSDVLNRLSVVVRVCHCRGVVLRLFSRVEHVYIMFPSMPNYALSCIFVHNQM</sequence>
<protein>
    <submittedName>
        <fullName evidence="1">Uncharacterized protein</fullName>
    </submittedName>
</protein>
<keyword evidence="2" id="KW-1185">Reference proteome</keyword>
<accession>A0A016SNP9</accession>
<dbReference type="EMBL" id="JARK01001535">
    <property type="protein sequence ID" value="EYB91991.1"/>
    <property type="molecule type" value="Genomic_DNA"/>
</dbReference>
<reference evidence="2" key="1">
    <citation type="journal article" date="2015" name="Nat. Genet.">
        <title>The genome and transcriptome of the zoonotic hookworm Ancylostoma ceylanicum identify infection-specific gene families.</title>
        <authorList>
            <person name="Schwarz E.M."/>
            <person name="Hu Y."/>
            <person name="Antoshechkin I."/>
            <person name="Miller M.M."/>
            <person name="Sternberg P.W."/>
            <person name="Aroian R.V."/>
        </authorList>
    </citation>
    <scope>NUCLEOTIDE SEQUENCE</scope>
    <source>
        <strain evidence="2">HY135</strain>
    </source>
</reference>